<keyword evidence="4" id="KW-1185">Reference proteome</keyword>
<dbReference type="GO" id="GO:0006420">
    <property type="term" value="P:arginyl-tRNA aminoacylation"/>
    <property type="evidence" value="ECO:0007669"/>
    <property type="project" value="InterPro"/>
</dbReference>
<proteinExistence type="predicted"/>
<feature type="region of interest" description="Disordered" evidence="1">
    <location>
        <begin position="231"/>
        <end position="268"/>
    </location>
</feature>
<dbReference type="AlphaFoldDB" id="A0A2G2V643"/>
<protein>
    <recommendedName>
        <fullName evidence="2">Arginyl tRNA synthetase N-terminal domain-containing protein</fullName>
    </recommendedName>
</protein>
<feature type="domain" description="Arginyl tRNA synthetase N-terminal" evidence="2">
    <location>
        <begin position="52"/>
        <end position="79"/>
    </location>
</feature>
<reference evidence="3 4" key="1">
    <citation type="journal article" date="2017" name="Genome Biol.">
        <title>New reference genome sequences of hot pepper reveal the massive evolution of plant disease-resistance genes by retroduplication.</title>
        <authorList>
            <person name="Kim S."/>
            <person name="Park J."/>
            <person name="Yeom S.I."/>
            <person name="Kim Y.M."/>
            <person name="Seo E."/>
            <person name="Kim K.T."/>
            <person name="Kim M.S."/>
            <person name="Lee J.M."/>
            <person name="Cheong K."/>
            <person name="Shin H.S."/>
            <person name="Kim S.B."/>
            <person name="Han K."/>
            <person name="Lee J."/>
            <person name="Park M."/>
            <person name="Lee H.A."/>
            <person name="Lee H.Y."/>
            <person name="Lee Y."/>
            <person name="Oh S."/>
            <person name="Lee J.H."/>
            <person name="Choi E."/>
            <person name="Choi E."/>
            <person name="Lee S.E."/>
            <person name="Jeon J."/>
            <person name="Kim H."/>
            <person name="Choi G."/>
            <person name="Song H."/>
            <person name="Lee J."/>
            <person name="Lee S.C."/>
            <person name="Kwon J.K."/>
            <person name="Lee H.Y."/>
            <person name="Koo N."/>
            <person name="Hong Y."/>
            <person name="Kim R.W."/>
            <person name="Kang W.H."/>
            <person name="Huh J.H."/>
            <person name="Kang B.C."/>
            <person name="Yang T.J."/>
            <person name="Lee Y.H."/>
            <person name="Bennetzen J.L."/>
            <person name="Choi D."/>
        </authorList>
    </citation>
    <scope>NUCLEOTIDE SEQUENCE [LARGE SCALE GENOMIC DNA]</scope>
    <source>
        <strain evidence="4">cv. PBC81</strain>
    </source>
</reference>
<accession>A0A2G2V643</accession>
<comment type="caution">
    <text evidence="3">The sequence shown here is derived from an EMBL/GenBank/DDBJ whole genome shotgun (WGS) entry which is preliminary data.</text>
</comment>
<reference evidence="4" key="2">
    <citation type="journal article" date="2017" name="J. Anim. Genet.">
        <title>Multiple reference genome sequences of hot pepper reveal the massive evolution of plant disease resistance genes by retroduplication.</title>
        <authorList>
            <person name="Kim S."/>
            <person name="Park J."/>
            <person name="Yeom S.-I."/>
            <person name="Kim Y.-M."/>
            <person name="Seo E."/>
            <person name="Kim K.-T."/>
            <person name="Kim M.-S."/>
            <person name="Lee J.M."/>
            <person name="Cheong K."/>
            <person name="Shin H.-S."/>
            <person name="Kim S.-B."/>
            <person name="Han K."/>
            <person name="Lee J."/>
            <person name="Park M."/>
            <person name="Lee H.-A."/>
            <person name="Lee H.-Y."/>
            <person name="Lee Y."/>
            <person name="Oh S."/>
            <person name="Lee J.H."/>
            <person name="Choi E."/>
            <person name="Choi E."/>
            <person name="Lee S.E."/>
            <person name="Jeon J."/>
            <person name="Kim H."/>
            <person name="Choi G."/>
            <person name="Song H."/>
            <person name="Lee J."/>
            <person name="Lee S.-C."/>
            <person name="Kwon J.-K."/>
            <person name="Lee H.-Y."/>
            <person name="Koo N."/>
            <person name="Hong Y."/>
            <person name="Kim R.W."/>
            <person name="Kang W.-H."/>
            <person name="Huh J.H."/>
            <person name="Kang B.-C."/>
            <person name="Yang T.-J."/>
            <person name="Lee Y.-H."/>
            <person name="Bennetzen J.L."/>
            <person name="Choi D."/>
        </authorList>
    </citation>
    <scope>NUCLEOTIDE SEQUENCE [LARGE SCALE GENOMIC DNA]</scope>
    <source>
        <strain evidence="4">cv. PBC81</strain>
    </source>
</reference>
<evidence type="ECO:0000313" key="3">
    <source>
        <dbReference type="EMBL" id="PHT28378.1"/>
    </source>
</evidence>
<gene>
    <name evidence="3" type="ORF">CQW23_32003</name>
</gene>
<dbReference type="OrthoDB" id="1704267at2759"/>
<dbReference type="InterPro" id="IPR005148">
    <property type="entry name" value="Arg-tRNA-synth_N"/>
</dbReference>
<evidence type="ECO:0000313" key="4">
    <source>
        <dbReference type="Proteomes" id="UP000224567"/>
    </source>
</evidence>
<feature type="compositionally biased region" description="Polar residues" evidence="1">
    <location>
        <begin position="254"/>
        <end position="268"/>
    </location>
</feature>
<name>A0A2G2V643_CAPBA</name>
<dbReference type="STRING" id="33114.A0A2G2V643"/>
<dbReference type="Gene3D" id="3.30.1360.70">
    <property type="entry name" value="Arginyl tRNA synthetase N-terminal domain"/>
    <property type="match status" value="1"/>
</dbReference>
<sequence>MFGIMVFGILRATSRRFFGAVGVSLRTISTMEKDKDESSLRKHLKQHSRMLQMVAICNDPRHGDFQCNNAMSLWNKIKGKGTQFKGPQPRESRCHFFPIHDRGSGGLCHNPATIPPNITAAEVAWLSSFDKEQSKHALVVAATIAAAADAVAAAHAADAVVRLASQNKENGAAMKIQTVFCGFLDMFDESRSGSTLQMPRRRLSTPFEAKNINGESAKIVEMDTYGRLKSSRSRRTNTWASDPCDDDPFEPPMLSSQASDWAQQHQHSKLSTTAQSTLRFANNSCGSNTPITPIAKMFVLIATIL</sequence>
<dbReference type="InterPro" id="IPR036695">
    <property type="entry name" value="Arg-tRNA-synth_N_sf"/>
</dbReference>
<dbReference type="GO" id="GO:0005524">
    <property type="term" value="F:ATP binding"/>
    <property type="evidence" value="ECO:0007669"/>
    <property type="project" value="InterPro"/>
</dbReference>
<dbReference type="GO" id="GO:0004814">
    <property type="term" value="F:arginine-tRNA ligase activity"/>
    <property type="evidence" value="ECO:0007669"/>
    <property type="project" value="InterPro"/>
</dbReference>
<dbReference type="Pfam" id="PF03485">
    <property type="entry name" value="Arg_tRNA_synt_N"/>
    <property type="match status" value="1"/>
</dbReference>
<evidence type="ECO:0000256" key="1">
    <source>
        <dbReference type="SAM" id="MobiDB-lite"/>
    </source>
</evidence>
<dbReference type="GO" id="GO:0005737">
    <property type="term" value="C:cytoplasm"/>
    <property type="evidence" value="ECO:0007669"/>
    <property type="project" value="InterPro"/>
</dbReference>
<dbReference type="EMBL" id="MLFT02000223">
    <property type="protein sequence ID" value="PHT28378.1"/>
    <property type="molecule type" value="Genomic_DNA"/>
</dbReference>
<evidence type="ECO:0000259" key="2">
    <source>
        <dbReference type="Pfam" id="PF03485"/>
    </source>
</evidence>
<dbReference type="Proteomes" id="UP000224567">
    <property type="component" value="Unassembled WGS sequence"/>
</dbReference>
<organism evidence="3 4">
    <name type="scientific">Capsicum baccatum</name>
    <name type="common">Peruvian pepper</name>
    <dbReference type="NCBI Taxonomy" id="33114"/>
    <lineage>
        <taxon>Eukaryota</taxon>
        <taxon>Viridiplantae</taxon>
        <taxon>Streptophyta</taxon>
        <taxon>Embryophyta</taxon>
        <taxon>Tracheophyta</taxon>
        <taxon>Spermatophyta</taxon>
        <taxon>Magnoliopsida</taxon>
        <taxon>eudicotyledons</taxon>
        <taxon>Gunneridae</taxon>
        <taxon>Pentapetalae</taxon>
        <taxon>asterids</taxon>
        <taxon>lamiids</taxon>
        <taxon>Solanales</taxon>
        <taxon>Solanaceae</taxon>
        <taxon>Solanoideae</taxon>
        <taxon>Capsiceae</taxon>
        <taxon>Capsicum</taxon>
    </lineage>
</organism>